<dbReference type="GO" id="GO:0004930">
    <property type="term" value="F:G protein-coupled receptor activity"/>
    <property type="evidence" value="ECO:0007669"/>
    <property type="project" value="UniProtKB-KW"/>
</dbReference>
<dbReference type="KEGG" id="lcm:102366395"/>
<dbReference type="Proteomes" id="UP000008672">
    <property type="component" value="Unassembled WGS sequence"/>
</dbReference>
<evidence type="ECO:0000256" key="7">
    <source>
        <dbReference type="ARBA" id="ARBA00023040"/>
    </source>
</evidence>
<dbReference type="GO" id="GO:0016020">
    <property type="term" value="C:membrane"/>
    <property type="evidence" value="ECO:0007669"/>
    <property type="project" value="UniProtKB-SubCell"/>
</dbReference>
<evidence type="ECO:0000259" key="14">
    <source>
        <dbReference type="PROSITE" id="PS50262"/>
    </source>
</evidence>
<dbReference type="FunCoup" id="H3A3Q9">
    <property type="interactions" value="529"/>
</dbReference>
<dbReference type="SUPFAM" id="SSF81321">
    <property type="entry name" value="Family A G protein-coupled receptor-like"/>
    <property type="match status" value="1"/>
</dbReference>
<dbReference type="InterPro" id="IPR007960">
    <property type="entry name" value="TAS2R"/>
</dbReference>
<keyword evidence="4 12" id="KW-0716">Sensory transduction</keyword>
<reference evidence="15" key="3">
    <citation type="submission" date="2025-09" db="UniProtKB">
        <authorList>
            <consortium name="Ensembl"/>
        </authorList>
    </citation>
    <scope>IDENTIFICATION</scope>
</reference>
<feature type="transmembrane region" description="Helical" evidence="13">
    <location>
        <begin position="263"/>
        <end position="285"/>
    </location>
</feature>
<evidence type="ECO:0000256" key="9">
    <source>
        <dbReference type="ARBA" id="ARBA00023170"/>
    </source>
</evidence>
<keyword evidence="9 12" id="KW-0675">Receptor</keyword>
<dbReference type="PANTHER" id="PTHR11394">
    <property type="entry name" value="TASTE RECEPTOR TYPE 2"/>
    <property type="match status" value="1"/>
</dbReference>
<evidence type="ECO:0000313" key="16">
    <source>
        <dbReference type="Proteomes" id="UP000008672"/>
    </source>
</evidence>
<feature type="transmembrane region" description="Helical" evidence="13">
    <location>
        <begin position="90"/>
        <end position="111"/>
    </location>
</feature>
<feature type="domain" description="G-protein coupled receptors family 1 profile" evidence="14">
    <location>
        <begin position="22"/>
        <end position="243"/>
    </location>
</feature>
<keyword evidence="10 12" id="KW-0807">Transducer</keyword>
<evidence type="ECO:0000256" key="4">
    <source>
        <dbReference type="ARBA" id="ARBA00022606"/>
    </source>
</evidence>
<dbReference type="Ensembl" id="ENSLACT00000004318.1">
    <property type="protein sequence ID" value="ENSLACP00000004280.1"/>
    <property type="gene ID" value="ENSLACG00000003809.1"/>
</dbReference>
<reference evidence="16" key="1">
    <citation type="submission" date="2011-08" db="EMBL/GenBank/DDBJ databases">
        <title>The draft genome of Latimeria chalumnae.</title>
        <authorList>
            <person name="Di Palma F."/>
            <person name="Alfoldi J."/>
            <person name="Johnson J."/>
            <person name="Berlin A."/>
            <person name="Gnerre S."/>
            <person name="Jaffe D."/>
            <person name="MacCallum I."/>
            <person name="Young S."/>
            <person name="Walker B.J."/>
            <person name="Lander E."/>
            <person name="Lindblad-Toh K."/>
        </authorList>
    </citation>
    <scope>NUCLEOTIDE SEQUENCE [LARGE SCALE GENOMIC DNA]</scope>
    <source>
        <strain evidence="16">Wild caught</strain>
    </source>
</reference>
<dbReference type="InterPro" id="IPR017452">
    <property type="entry name" value="GPCR_Rhodpsn_7TM"/>
</dbReference>
<evidence type="ECO:0000256" key="1">
    <source>
        <dbReference type="ARBA" id="ARBA00004141"/>
    </source>
</evidence>
<dbReference type="HOGENOM" id="CLU_072337_0_0_1"/>
<dbReference type="InParanoid" id="H3A3Q9"/>
<dbReference type="GeneTree" id="ENSGT01150000286961"/>
<evidence type="ECO:0000256" key="2">
    <source>
        <dbReference type="ARBA" id="ARBA00007376"/>
    </source>
</evidence>
<dbReference type="OrthoDB" id="8876749at2759"/>
<sequence length="305" mass="34401">MASTDIVQLGVAMIIIGIGCLGNAFIILVFLLEYRRSQTLQPYEHIITLMAVSNIGTELDFVVWFIVYLLHFCTYIGETGYKVTHFFTLFLPKTVIWLTAWLCFVYCVKIVKVNWRIFMRLKMRLSLVVKFMIIGTLLLCLLLSFPVVFFLKLKMNSTTICRDYFTVEEKKEWSFVYTSLLSFFTSFSPLVLMLVSSLGIVIFLCLHSRNMDTNVTPSGTSHSDAHTSVAIMLLCLIALFVACAGTALSVNLQIASGQFDVEIVIALSNIIYSSGSPLILLIGMVKLRNSFTKLVCSNQRNLLLE</sequence>
<feature type="transmembrane region" description="Helical" evidence="13">
    <location>
        <begin position="131"/>
        <end position="153"/>
    </location>
</feature>
<evidence type="ECO:0000256" key="6">
    <source>
        <dbReference type="ARBA" id="ARBA00022989"/>
    </source>
</evidence>
<evidence type="ECO:0000256" key="10">
    <source>
        <dbReference type="ARBA" id="ARBA00023224"/>
    </source>
</evidence>
<comment type="similarity">
    <text evidence="2 11">Belongs to the G-protein coupled receptor T2R family.</text>
</comment>
<dbReference type="Gene3D" id="1.20.1070.10">
    <property type="entry name" value="Rhodopsin 7-helix transmembrane proteins"/>
    <property type="match status" value="1"/>
</dbReference>
<keyword evidence="16" id="KW-1185">Reference proteome</keyword>
<feature type="transmembrane region" description="Helical" evidence="13">
    <location>
        <begin position="46"/>
        <end position="70"/>
    </location>
</feature>
<dbReference type="PROSITE" id="PS50262">
    <property type="entry name" value="G_PROTEIN_RECEP_F1_2"/>
    <property type="match status" value="1"/>
</dbReference>
<accession>H3A3Q9</accession>
<keyword evidence="5 12" id="KW-0812">Transmembrane</keyword>
<name>H3A3Q9_LATCH</name>
<evidence type="ECO:0000256" key="8">
    <source>
        <dbReference type="ARBA" id="ARBA00023136"/>
    </source>
</evidence>
<dbReference type="GO" id="GO:0033038">
    <property type="term" value="F:bitter taste receptor activity"/>
    <property type="evidence" value="ECO:0007669"/>
    <property type="project" value="InterPro"/>
</dbReference>
<dbReference type="Pfam" id="PF05296">
    <property type="entry name" value="TAS2R"/>
    <property type="match status" value="1"/>
</dbReference>
<keyword evidence="6 13" id="KW-1133">Transmembrane helix</keyword>
<keyword evidence="8 12" id="KW-0472">Membrane</keyword>
<evidence type="ECO:0000256" key="12">
    <source>
        <dbReference type="RuleBase" id="RU004424"/>
    </source>
</evidence>
<evidence type="ECO:0000313" key="15">
    <source>
        <dbReference type="Ensembl" id="ENSLACP00000004280.1"/>
    </source>
</evidence>
<reference evidence="15" key="2">
    <citation type="submission" date="2025-08" db="UniProtKB">
        <authorList>
            <consortium name="Ensembl"/>
        </authorList>
    </citation>
    <scope>IDENTIFICATION</scope>
</reference>
<proteinExistence type="inferred from homology"/>
<evidence type="ECO:0000256" key="11">
    <source>
        <dbReference type="RuleBase" id="RU004423"/>
    </source>
</evidence>
<evidence type="ECO:0000256" key="3">
    <source>
        <dbReference type="ARBA" id="ARBA00022480"/>
    </source>
</evidence>
<evidence type="ECO:0000256" key="5">
    <source>
        <dbReference type="ARBA" id="ARBA00022692"/>
    </source>
</evidence>
<feature type="transmembrane region" description="Helical" evidence="13">
    <location>
        <begin position="227"/>
        <end position="251"/>
    </location>
</feature>
<evidence type="ECO:0000256" key="13">
    <source>
        <dbReference type="SAM" id="Phobius"/>
    </source>
</evidence>
<organism evidence="15 16">
    <name type="scientific">Latimeria chalumnae</name>
    <name type="common">Coelacanth</name>
    <dbReference type="NCBI Taxonomy" id="7897"/>
    <lineage>
        <taxon>Eukaryota</taxon>
        <taxon>Metazoa</taxon>
        <taxon>Chordata</taxon>
        <taxon>Craniata</taxon>
        <taxon>Vertebrata</taxon>
        <taxon>Euteleostomi</taxon>
        <taxon>Coelacanthiformes</taxon>
        <taxon>Coelacanthidae</taxon>
        <taxon>Latimeria</taxon>
    </lineage>
</organism>
<keyword evidence="3 12" id="KW-0919">Taste</keyword>
<dbReference type="EMBL" id="AFYH01241485">
    <property type="status" value="NOT_ANNOTATED_CDS"/>
    <property type="molecule type" value="Genomic_DNA"/>
</dbReference>
<feature type="transmembrane region" description="Helical" evidence="13">
    <location>
        <begin position="6"/>
        <end position="34"/>
    </location>
</feature>
<protein>
    <recommendedName>
        <fullName evidence="12">Taste receptor type 2</fullName>
    </recommendedName>
</protein>
<feature type="transmembrane region" description="Helical" evidence="13">
    <location>
        <begin position="173"/>
        <end position="206"/>
    </location>
</feature>
<comment type="subcellular location">
    <subcellularLocation>
        <location evidence="1 12">Membrane</location>
        <topology evidence="1 12">Multi-pass membrane protein</topology>
    </subcellularLocation>
</comment>
<keyword evidence="7 12" id="KW-0297">G-protein coupled receptor</keyword>
<dbReference type="AlphaFoldDB" id="H3A3Q9"/>